<feature type="transmembrane region" description="Helical" evidence="5">
    <location>
        <begin position="340"/>
        <end position="362"/>
    </location>
</feature>
<feature type="transmembrane region" description="Helical" evidence="5">
    <location>
        <begin position="299"/>
        <end position="319"/>
    </location>
</feature>
<evidence type="ECO:0000313" key="7">
    <source>
        <dbReference type="Proteomes" id="UP001259982"/>
    </source>
</evidence>
<evidence type="ECO:0000256" key="3">
    <source>
        <dbReference type="ARBA" id="ARBA00022989"/>
    </source>
</evidence>
<dbReference type="EMBL" id="JAVRHY010000015">
    <property type="protein sequence ID" value="MDT0619473.1"/>
    <property type="molecule type" value="Genomic_DNA"/>
</dbReference>
<evidence type="ECO:0000256" key="1">
    <source>
        <dbReference type="ARBA" id="ARBA00004141"/>
    </source>
</evidence>
<feature type="transmembrane region" description="Helical" evidence="5">
    <location>
        <begin position="374"/>
        <end position="392"/>
    </location>
</feature>
<evidence type="ECO:0000313" key="6">
    <source>
        <dbReference type="EMBL" id="MDT0619473.1"/>
    </source>
</evidence>
<feature type="transmembrane region" description="Helical" evidence="5">
    <location>
        <begin position="178"/>
        <end position="202"/>
    </location>
</feature>
<feature type="transmembrane region" description="Helical" evidence="5">
    <location>
        <begin position="275"/>
        <end position="293"/>
    </location>
</feature>
<dbReference type="InterPro" id="IPR001898">
    <property type="entry name" value="SLC13A/DASS"/>
</dbReference>
<comment type="subcellular location">
    <subcellularLocation>
        <location evidence="1">Membrane</location>
        <topology evidence="1">Multi-pass membrane protein</topology>
    </subcellularLocation>
</comment>
<feature type="transmembrane region" description="Helical" evidence="5">
    <location>
        <begin position="121"/>
        <end position="147"/>
    </location>
</feature>
<feature type="transmembrane region" description="Helical" evidence="5">
    <location>
        <begin position="462"/>
        <end position="488"/>
    </location>
</feature>
<keyword evidence="3 5" id="KW-1133">Transmembrane helix</keyword>
<feature type="transmembrane region" description="Helical" evidence="5">
    <location>
        <begin position="17"/>
        <end position="37"/>
    </location>
</feature>
<dbReference type="Proteomes" id="UP001259982">
    <property type="component" value="Unassembled WGS sequence"/>
</dbReference>
<reference evidence="6 7" key="1">
    <citation type="submission" date="2023-09" db="EMBL/GenBank/DDBJ databases">
        <authorList>
            <person name="Rey-Velasco X."/>
        </authorList>
    </citation>
    <scope>NUCLEOTIDE SEQUENCE [LARGE SCALE GENOMIC DNA]</scope>
    <source>
        <strain evidence="6 7">P385</strain>
    </source>
</reference>
<dbReference type="PANTHER" id="PTHR10283:SF82">
    <property type="entry name" value="SOLUTE CARRIER FAMILY 13 MEMBER 2"/>
    <property type="match status" value="1"/>
</dbReference>
<dbReference type="RefSeq" id="WP_311659928.1">
    <property type="nucleotide sequence ID" value="NZ_JAVRHY010000015.1"/>
</dbReference>
<feature type="transmembrane region" description="Helical" evidence="5">
    <location>
        <begin position="222"/>
        <end position="244"/>
    </location>
</feature>
<keyword evidence="4 5" id="KW-0472">Membrane</keyword>
<evidence type="ECO:0000256" key="2">
    <source>
        <dbReference type="ARBA" id="ARBA00022692"/>
    </source>
</evidence>
<dbReference type="Pfam" id="PF00939">
    <property type="entry name" value="Na_sulph_symp"/>
    <property type="match status" value="1"/>
</dbReference>
<feature type="transmembrane region" description="Helical" evidence="5">
    <location>
        <begin position="153"/>
        <end position="171"/>
    </location>
</feature>
<proteinExistence type="predicted"/>
<keyword evidence="7" id="KW-1185">Reference proteome</keyword>
<evidence type="ECO:0000256" key="5">
    <source>
        <dbReference type="SAM" id="Phobius"/>
    </source>
</evidence>
<name>A0ABU3BBH1_9GAMM</name>
<sequence length="498" mass="50755">MPASPPDRSEPDSTRRLSLAGLVGGLVGATLLLALPAPAGLSAAGWHCAVVALLMATWWITEAIPIPATALVPLAAFPLLGVADIDAAARPYANPIIFLFLGGFLLALAMQRHGLHRRLALAIVAAVGSGPQRIVLGFVLATGFLSMWVSNTATAMMMLPIAVSVAGLAATGEAGGRAFATALVLAIAYGANVGGLGTLIGTPPNALLAGFFRKTYGVEIGFAQWLAFGLPLVGLGLPLVFAVLMRCYPLRGVMLAEGGDAIAARRRELGPVTDPEITVAVVFGGVAATWISAPLITAYVPGLSDAGIAMAGALLLFILPAQRRPWRPVLDWNAAADLPWGVLLLFGGGLSLAAAVQATGLADYIGNLLGGLDQLPLVLVLLAAAATILLLTELTSNTATTAAFLPVLAALAIGLGENPLTLAVPAALAASCAFMLPVATPPNAIAFGSGHVSLPQMARTGLWLNIGFLVLITALVYSLLPLLFGVVFGQVPAWASGP</sequence>
<gene>
    <name evidence="6" type="ORF">RM531_13425</name>
</gene>
<accession>A0ABU3BBH1</accession>
<feature type="transmembrane region" description="Helical" evidence="5">
    <location>
        <begin position="399"/>
        <end position="416"/>
    </location>
</feature>
<feature type="transmembrane region" description="Helical" evidence="5">
    <location>
        <begin position="43"/>
        <end position="61"/>
    </location>
</feature>
<dbReference type="PANTHER" id="PTHR10283">
    <property type="entry name" value="SOLUTE CARRIER FAMILY 13 MEMBER"/>
    <property type="match status" value="1"/>
</dbReference>
<dbReference type="NCBIfam" id="TIGR00785">
    <property type="entry name" value="dass"/>
    <property type="match status" value="1"/>
</dbReference>
<protein>
    <submittedName>
        <fullName evidence="6">DASS family sodium-coupled anion symporter</fullName>
    </submittedName>
</protein>
<keyword evidence="2 5" id="KW-0812">Transmembrane</keyword>
<organism evidence="6 7">
    <name type="scientific">Spectribacter acetivorans</name>
    <dbReference type="NCBI Taxonomy" id="3075603"/>
    <lineage>
        <taxon>Bacteria</taxon>
        <taxon>Pseudomonadati</taxon>
        <taxon>Pseudomonadota</taxon>
        <taxon>Gammaproteobacteria</taxon>
        <taxon>Salinisphaerales</taxon>
        <taxon>Salinisphaeraceae</taxon>
        <taxon>Spectribacter</taxon>
    </lineage>
</organism>
<feature type="transmembrane region" description="Helical" evidence="5">
    <location>
        <begin position="91"/>
        <end position="109"/>
    </location>
</feature>
<comment type="caution">
    <text evidence="6">The sequence shown here is derived from an EMBL/GenBank/DDBJ whole genome shotgun (WGS) entry which is preliminary data.</text>
</comment>
<evidence type="ECO:0000256" key="4">
    <source>
        <dbReference type="ARBA" id="ARBA00023136"/>
    </source>
</evidence>